<evidence type="ECO:0000256" key="1">
    <source>
        <dbReference type="ARBA" id="ARBA00000032"/>
    </source>
</evidence>
<feature type="transmembrane region" description="Helical" evidence="7">
    <location>
        <begin position="43"/>
        <end position="63"/>
    </location>
</feature>
<comment type="catalytic activity">
    <reaction evidence="4">
        <text>3-O-[beta-D-GlcA-(1-&gt;3)-beta-D-Gal-(1-&gt;3)-beta-D-Gal-(1-&gt;4)-beta-D-2-O-P-Xyl]-L-seryl-[protein] + H2O = 3-O-(beta-D-GlcA-(1-&gt;3)-beta-D-Gal-(1-&gt;3)-beta-D-Gal-(1-&gt;4)-beta-D-Xyl)-L-seryl-[protein] + phosphate</text>
        <dbReference type="Rhea" id="RHEA:56512"/>
        <dbReference type="Rhea" id="RHEA-COMP:12573"/>
        <dbReference type="Rhea" id="RHEA-COMP:14559"/>
        <dbReference type="ChEBI" id="CHEBI:15377"/>
        <dbReference type="ChEBI" id="CHEBI:43474"/>
        <dbReference type="ChEBI" id="CHEBI:132093"/>
        <dbReference type="ChEBI" id="CHEBI:140495"/>
    </reaction>
</comment>
<dbReference type="GO" id="GO:0006024">
    <property type="term" value="P:glycosaminoglycan biosynthetic process"/>
    <property type="evidence" value="ECO:0007669"/>
    <property type="project" value="TreeGrafter"/>
</dbReference>
<dbReference type="Gene3D" id="3.40.50.1240">
    <property type="entry name" value="Phosphoglycerate mutase-like"/>
    <property type="match status" value="1"/>
</dbReference>
<comment type="similarity">
    <text evidence="2">Belongs to the histidine acid phosphatase family.</text>
</comment>
<evidence type="ECO:0000256" key="2">
    <source>
        <dbReference type="ARBA" id="ARBA00005375"/>
    </source>
</evidence>
<dbReference type="CDD" id="cd07061">
    <property type="entry name" value="HP_HAP_like"/>
    <property type="match status" value="1"/>
</dbReference>
<protein>
    <recommendedName>
        <fullName evidence="5">2-phosphoxylose phosphatase 1</fullName>
    </recommendedName>
    <alternativeName>
        <fullName evidence="6">Acid phosphatase-like protein 2</fullName>
    </alternativeName>
</protein>
<evidence type="ECO:0000256" key="5">
    <source>
        <dbReference type="ARBA" id="ARBA00040357"/>
    </source>
</evidence>
<organism evidence="8">
    <name type="scientific">Eriocheir sinensis</name>
    <name type="common">Chinese mitten crab</name>
    <dbReference type="NCBI Taxonomy" id="95602"/>
    <lineage>
        <taxon>Eukaryota</taxon>
        <taxon>Metazoa</taxon>
        <taxon>Ecdysozoa</taxon>
        <taxon>Arthropoda</taxon>
        <taxon>Crustacea</taxon>
        <taxon>Multicrustacea</taxon>
        <taxon>Malacostraca</taxon>
        <taxon>Eumalacostraca</taxon>
        <taxon>Eucarida</taxon>
        <taxon>Decapoda</taxon>
        <taxon>Pleocyemata</taxon>
        <taxon>Brachyura</taxon>
        <taxon>Eubrachyura</taxon>
        <taxon>Grapsoidea</taxon>
        <taxon>Varunidae</taxon>
        <taxon>Eriocheir</taxon>
    </lineage>
</organism>
<keyword evidence="7" id="KW-0812">Transmembrane</keyword>
<dbReference type="SUPFAM" id="SSF53254">
    <property type="entry name" value="Phosphoglycerate mutase-like"/>
    <property type="match status" value="1"/>
</dbReference>
<dbReference type="InterPro" id="IPR000560">
    <property type="entry name" value="His_Pase_clade-2"/>
</dbReference>
<keyword evidence="3" id="KW-0378">Hydrolase</keyword>
<evidence type="ECO:0000256" key="4">
    <source>
        <dbReference type="ARBA" id="ARBA00036311"/>
    </source>
</evidence>
<evidence type="ECO:0000256" key="7">
    <source>
        <dbReference type="SAM" id="Phobius"/>
    </source>
</evidence>
<keyword evidence="7" id="KW-0472">Membrane</keyword>
<dbReference type="Pfam" id="PF00328">
    <property type="entry name" value="His_Phos_2"/>
    <property type="match status" value="1"/>
</dbReference>
<sequence length="523" mass="59672">MGHRPVIYAGGVYVPPAVTEAIKSEDKLSTETTMRWHKKFKVLRCYFLILGCLGIILLFLSYWRVGTDPSHPPAPLKVTGGGMPAPSLLQQEKPRAKKLRHLCNPPDRIQRNQEGVLPSQYQLSGVMILLRHGDRGPLVHVRNLSSINCGHHSYGTPTYKKYVGDILSVSRTNTYVNFVGPFVRFPLLPLPSRCGLGHLTPQGVLQHLQLGKVLKQVYLTEFNLLSSHWELDDIIVYCTKYRRTFQSVLAFLYSFIPDFDISKVRLQEGRGVSFCGDDCHCEQSDRYDQKYEQERRDYRRSHPGIVDLVHRVNPLVREGEDITSPLVMRDALLSYVCHGAPLPCLGGRCVRVEDVTGLVSYEEWEGRQKRTSAQRKAAKLRVYGLMKSISSSLNDMMREDRPRVVVYSGHDRTLKYLLDTLGIPNYQLPHYASRLVLELYQNTAATHNPGYQAAYYFRLVYNGKDITKFIPFCESVTIRQLKSGSVKRGAISLCAVEKLLGYLRPELYFKEFNAAYFREACQK</sequence>
<evidence type="ECO:0000256" key="3">
    <source>
        <dbReference type="ARBA" id="ARBA00022801"/>
    </source>
</evidence>
<name>A0A7R6S6S7_ERISI</name>
<dbReference type="OrthoDB" id="10262962at2759"/>
<dbReference type="GO" id="GO:0005794">
    <property type="term" value="C:Golgi apparatus"/>
    <property type="evidence" value="ECO:0007669"/>
    <property type="project" value="TreeGrafter"/>
</dbReference>
<dbReference type="EMBL" id="MH020179">
    <property type="protein sequence ID" value="AYU71114.1"/>
    <property type="molecule type" value="mRNA"/>
</dbReference>
<dbReference type="PANTHER" id="PTHR11567:SF110">
    <property type="entry name" value="2-PHOSPHOXYLOSE PHOSPHATASE 1"/>
    <property type="match status" value="1"/>
</dbReference>
<dbReference type="InterPro" id="IPR029033">
    <property type="entry name" value="His_PPase_superfam"/>
</dbReference>
<dbReference type="PROSITE" id="PS00616">
    <property type="entry name" value="HIS_ACID_PHOSPHAT_1"/>
    <property type="match status" value="1"/>
</dbReference>
<dbReference type="PANTHER" id="PTHR11567">
    <property type="entry name" value="ACID PHOSPHATASE-RELATED"/>
    <property type="match status" value="1"/>
</dbReference>
<proteinExistence type="evidence at transcript level"/>
<dbReference type="AlphaFoldDB" id="A0A7R6S6S7"/>
<reference evidence="8" key="1">
    <citation type="submission" date="2018-03" db="EMBL/GenBank/DDBJ databases">
        <title>Chinese mitten crab Eriocheir sinensis LPAP2.</title>
        <authorList>
            <person name="Li Q."/>
            <person name="Wu X."/>
            <person name="Cheng Y."/>
        </authorList>
    </citation>
    <scope>NUCLEOTIDE SEQUENCE</scope>
</reference>
<accession>A0A7R6S6S7</accession>
<dbReference type="GO" id="GO:0003993">
    <property type="term" value="F:acid phosphatase activity"/>
    <property type="evidence" value="ECO:0007669"/>
    <property type="project" value="UniProtKB-EC"/>
</dbReference>
<comment type="catalytic activity">
    <reaction evidence="1">
        <text>a phosphate monoester + H2O = an alcohol + phosphate</text>
        <dbReference type="Rhea" id="RHEA:15017"/>
        <dbReference type="ChEBI" id="CHEBI:15377"/>
        <dbReference type="ChEBI" id="CHEBI:30879"/>
        <dbReference type="ChEBI" id="CHEBI:43474"/>
        <dbReference type="ChEBI" id="CHEBI:67140"/>
        <dbReference type="EC" id="3.1.3.2"/>
    </reaction>
</comment>
<keyword evidence="7" id="KW-1133">Transmembrane helix</keyword>
<dbReference type="GO" id="GO:0050650">
    <property type="term" value="P:chondroitin sulfate proteoglycan biosynthetic process"/>
    <property type="evidence" value="ECO:0007669"/>
    <property type="project" value="TreeGrafter"/>
</dbReference>
<evidence type="ECO:0000256" key="6">
    <source>
        <dbReference type="ARBA" id="ARBA00041499"/>
    </source>
</evidence>
<evidence type="ECO:0000313" key="8">
    <source>
        <dbReference type="EMBL" id="AYU71114.1"/>
    </source>
</evidence>
<dbReference type="InterPro" id="IPR050645">
    <property type="entry name" value="Histidine_acid_phosphatase"/>
</dbReference>
<dbReference type="InterPro" id="IPR033379">
    <property type="entry name" value="Acid_Pase_AS"/>
</dbReference>